<dbReference type="EMBL" id="PFNG01000120">
    <property type="protein sequence ID" value="PIZ39463.1"/>
    <property type="molecule type" value="Genomic_DNA"/>
</dbReference>
<feature type="transmembrane region" description="Helical" evidence="6">
    <location>
        <begin position="42"/>
        <end position="64"/>
    </location>
</feature>
<feature type="transmembrane region" description="Helical" evidence="6">
    <location>
        <begin position="187"/>
        <end position="209"/>
    </location>
</feature>
<keyword evidence="4 6" id="KW-1133">Transmembrane helix</keyword>
<keyword evidence="3 6" id="KW-0812">Transmembrane</keyword>
<feature type="transmembrane region" description="Helical" evidence="6">
    <location>
        <begin position="71"/>
        <end position="91"/>
    </location>
</feature>
<sequence length="210" mass="22692">MELIVIFSTALAVALSGAMMPGPLLTVTIGETVKKGQKAALLLIVGHSILELLLVIGFSFGLSALLNNPSIIRAIGILGGSFLLWMGYGMVVDTYRGRVSLTLEAGQDKARLGPVAQGIATSVSNPYWTLWWATIGAKLVLDSLKHGWPGLTSFYLGHILGDFFWYGAVAYIIVTGKRFVTDRIYRGTLFVCGLFLVALAATFIFNLPFF</sequence>
<accession>A0A2M7T8D5</accession>
<reference evidence="8" key="1">
    <citation type="submission" date="2017-09" db="EMBL/GenBank/DDBJ databases">
        <title>Depth-based differentiation of microbial function through sediment-hosted aquifers and enrichment of novel symbionts in the deep terrestrial subsurface.</title>
        <authorList>
            <person name="Probst A.J."/>
            <person name="Ladd B."/>
            <person name="Jarett J.K."/>
            <person name="Geller-Mcgrath D.E."/>
            <person name="Sieber C.M.K."/>
            <person name="Emerson J.B."/>
            <person name="Anantharaman K."/>
            <person name="Thomas B.C."/>
            <person name="Malmstrom R."/>
            <person name="Stieglmeier M."/>
            <person name="Klingl A."/>
            <person name="Woyke T."/>
            <person name="Ryan C.M."/>
            <person name="Banfield J.F."/>
        </authorList>
    </citation>
    <scope>NUCLEOTIDE SEQUENCE [LARGE SCALE GENOMIC DNA]</scope>
</reference>
<keyword evidence="2" id="KW-1003">Cell membrane</keyword>
<dbReference type="PANTHER" id="PTHR38825:SF1">
    <property type="entry name" value="TRANSPORTER, LYSE FAMILY"/>
    <property type="match status" value="1"/>
</dbReference>
<dbReference type="InterPro" id="IPR001123">
    <property type="entry name" value="LeuE-type"/>
</dbReference>
<evidence type="ECO:0000256" key="3">
    <source>
        <dbReference type="ARBA" id="ARBA00022692"/>
    </source>
</evidence>
<evidence type="ECO:0000313" key="7">
    <source>
        <dbReference type="EMBL" id="PIZ39463.1"/>
    </source>
</evidence>
<dbReference type="GO" id="GO:0006865">
    <property type="term" value="P:amino acid transport"/>
    <property type="evidence" value="ECO:0007669"/>
    <property type="project" value="InterPro"/>
</dbReference>
<keyword evidence="5 6" id="KW-0472">Membrane</keyword>
<evidence type="ECO:0000256" key="6">
    <source>
        <dbReference type="SAM" id="Phobius"/>
    </source>
</evidence>
<dbReference type="GO" id="GO:0005886">
    <property type="term" value="C:plasma membrane"/>
    <property type="evidence" value="ECO:0007669"/>
    <property type="project" value="UniProtKB-SubCell"/>
</dbReference>
<protein>
    <submittedName>
        <fullName evidence="7">Lysine transporter LysE</fullName>
    </submittedName>
</protein>
<evidence type="ECO:0000313" key="8">
    <source>
        <dbReference type="Proteomes" id="UP000230956"/>
    </source>
</evidence>
<evidence type="ECO:0000256" key="1">
    <source>
        <dbReference type="ARBA" id="ARBA00004651"/>
    </source>
</evidence>
<evidence type="ECO:0000256" key="5">
    <source>
        <dbReference type="ARBA" id="ARBA00023136"/>
    </source>
</evidence>
<dbReference type="Proteomes" id="UP000230956">
    <property type="component" value="Unassembled WGS sequence"/>
</dbReference>
<dbReference type="Pfam" id="PF01810">
    <property type="entry name" value="LysE"/>
    <property type="match status" value="1"/>
</dbReference>
<dbReference type="AlphaFoldDB" id="A0A2M7T8D5"/>
<proteinExistence type="predicted"/>
<organism evidence="7 8">
    <name type="scientific">Candidatus Aquicultor secundus</name>
    <dbReference type="NCBI Taxonomy" id="1973895"/>
    <lineage>
        <taxon>Bacteria</taxon>
        <taxon>Bacillati</taxon>
        <taxon>Actinomycetota</taxon>
        <taxon>Candidatus Aquicultoria</taxon>
        <taxon>Candidatus Aquicultorales</taxon>
        <taxon>Candidatus Aquicultoraceae</taxon>
        <taxon>Candidatus Aquicultor</taxon>
    </lineage>
</organism>
<comment type="subcellular location">
    <subcellularLocation>
        <location evidence="1">Cell membrane</location>
        <topology evidence="1">Multi-pass membrane protein</topology>
    </subcellularLocation>
</comment>
<evidence type="ECO:0000256" key="4">
    <source>
        <dbReference type="ARBA" id="ARBA00022989"/>
    </source>
</evidence>
<dbReference type="PANTHER" id="PTHR38825">
    <property type="entry name" value="LYSINE EXPORTER PROTEIN (LYSE/YGGA)"/>
    <property type="match status" value="1"/>
</dbReference>
<evidence type="ECO:0000256" key="2">
    <source>
        <dbReference type="ARBA" id="ARBA00022475"/>
    </source>
</evidence>
<feature type="transmembrane region" description="Helical" evidence="6">
    <location>
        <begin position="154"/>
        <end position="175"/>
    </location>
</feature>
<gene>
    <name evidence="7" type="ORF">COY37_04900</name>
</gene>
<name>A0A2M7T8D5_9ACTN</name>
<comment type="caution">
    <text evidence="7">The sequence shown here is derived from an EMBL/GenBank/DDBJ whole genome shotgun (WGS) entry which is preliminary data.</text>
</comment>